<dbReference type="InterPro" id="IPR007867">
    <property type="entry name" value="GMC_OxRtase_C"/>
</dbReference>
<dbReference type="PROSITE" id="PS00623">
    <property type="entry name" value="GMC_OXRED_1"/>
    <property type="match status" value="1"/>
</dbReference>
<evidence type="ECO:0000259" key="7">
    <source>
        <dbReference type="PROSITE" id="PS00624"/>
    </source>
</evidence>
<proteinExistence type="inferred from homology"/>
<dbReference type="EMBL" id="KB908481">
    <property type="protein sequence ID" value="EOA91562.1"/>
    <property type="molecule type" value="Genomic_DNA"/>
</dbReference>
<keyword evidence="9" id="KW-1185">Reference proteome</keyword>
<dbReference type="GO" id="GO:0044550">
    <property type="term" value="P:secondary metabolite biosynthetic process"/>
    <property type="evidence" value="ECO:0007669"/>
    <property type="project" value="TreeGrafter"/>
</dbReference>
<accession>R0KUX5</accession>
<evidence type="ECO:0000256" key="3">
    <source>
        <dbReference type="PIRSR" id="PIRSR000137-2"/>
    </source>
</evidence>
<dbReference type="OrthoDB" id="269227at2759"/>
<keyword evidence="4" id="KW-0285">Flavoprotein</keyword>
<name>R0KUX5_EXST2</name>
<feature type="signal peptide" evidence="5">
    <location>
        <begin position="1"/>
        <end position="21"/>
    </location>
</feature>
<keyword evidence="3 4" id="KW-0274">FAD</keyword>
<dbReference type="AlphaFoldDB" id="R0KUX5"/>
<evidence type="ECO:0000256" key="1">
    <source>
        <dbReference type="ARBA" id="ARBA00010790"/>
    </source>
</evidence>
<dbReference type="STRING" id="671987.R0KUX5"/>
<dbReference type="Pfam" id="PF05199">
    <property type="entry name" value="GMC_oxred_C"/>
    <property type="match status" value="1"/>
</dbReference>
<feature type="active site" description="Proton acceptor" evidence="2">
    <location>
        <position position="599"/>
    </location>
</feature>
<dbReference type="Gene3D" id="3.30.560.10">
    <property type="entry name" value="Glucose Oxidase, domain 3"/>
    <property type="match status" value="1"/>
</dbReference>
<feature type="domain" description="Glucose-methanol-choline oxidoreductase N-terminal" evidence="6">
    <location>
        <begin position="112"/>
        <end position="135"/>
    </location>
</feature>
<dbReference type="GO" id="GO:0050660">
    <property type="term" value="F:flavin adenine dinucleotide binding"/>
    <property type="evidence" value="ECO:0007669"/>
    <property type="project" value="InterPro"/>
</dbReference>
<dbReference type="SUPFAM" id="SSF54373">
    <property type="entry name" value="FAD-linked reductases, C-terminal domain"/>
    <property type="match status" value="1"/>
</dbReference>
<feature type="chain" id="PRO_5004354444" description="Glucose-methanol-choline oxidoreductase N-terminal domain-containing protein" evidence="5">
    <location>
        <begin position="22"/>
        <end position="662"/>
    </location>
</feature>
<feature type="binding site" evidence="3">
    <location>
        <position position="114"/>
    </location>
    <ligand>
        <name>FAD</name>
        <dbReference type="ChEBI" id="CHEBI:57692"/>
    </ligand>
</feature>
<evidence type="ECO:0000259" key="6">
    <source>
        <dbReference type="PROSITE" id="PS00623"/>
    </source>
</evidence>
<feature type="binding site" evidence="3">
    <location>
        <position position="263"/>
    </location>
    <ligand>
        <name>FAD</name>
        <dbReference type="ChEBI" id="CHEBI:57692"/>
    </ligand>
</feature>
<dbReference type="PANTHER" id="PTHR11552">
    <property type="entry name" value="GLUCOSE-METHANOL-CHOLINE GMC OXIDOREDUCTASE"/>
    <property type="match status" value="1"/>
</dbReference>
<dbReference type="Proteomes" id="UP000016935">
    <property type="component" value="Unassembled WGS sequence"/>
</dbReference>
<evidence type="ECO:0000313" key="8">
    <source>
        <dbReference type="EMBL" id="EOA91562.1"/>
    </source>
</evidence>
<dbReference type="InterPro" id="IPR012132">
    <property type="entry name" value="GMC_OxRdtase"/>
</dbReference>
<evidence type="ECO:0000313" key="9">
    <source>
        <dbReference type="Proteomes" id="UP000016935"/>
    </source>
</evidence>
<dbReference type="Pfam" id="PF00732">
    <property type="entry name" value="GMC_oxred_N"/>
    <property type="match status" value="1"/>
</dbReference>
<reference evidence="8 9" key="2">
    <citation type="journal article" date="2013" name="PLoS Genet.">
        <title>Comparative genome structure, secondary metabolite, and effector coding capacity across Cochliobolus pathogens.</title>
        <authorList>
            <person name="Condon B.J."/>
            <person name="Leng Y."/>
            <person name="Wu D."/>
            <person name="Bushley K.E."/>
            <person name="Ohm R.A."/>
            <person name="Otillar R."/>
            <person name="Martin J."/>
            <person name="Schackwitz W."/>
            <person name="Grimwood J."/>
            <person name="MohdZainudin N."/>
            <person name="Xue C."/>
            <person name="Wang R."/>
            <person name="Manning V.A."/>
            <person name="Dhillon B."/>
            <person name="Tu Z.J."/>
            <person name="Steffenson B.J."/>
            <person name="Salamov A."/>
            <person name="Sun H."/>
            <person name="Lowry S."/>
            <person name="LaButti K."/>
            <person name="Han J."/>
            <person name="Copeland A."/>
            <person name="Lindquist E."/>
            <person name="Barry K."/>
            <person name="Schmutz J."/>
            <person name="Baker S.E."/>
            <person name="Ciuffetti L.M."/>
            <person name="Grigoriev I.V."/>
            <person name="Zhong S."/>
            <person name="Turgeon B.G."/>
        </authorList>
    </citation>
    <scope>NUCLEOTIDE SEQUENCE [LARGE SCALE GENOMIC DNA]</scope>
    <source>
        <strain evidence="9">28A</strain>
    </source>
</reference>
<dbReference type="InterPro" id="IPR000172">
    <property type="entry name" value="GMC_OxRdtase_N"/>
</dbReference>
<gene>
    <name evidence="8" type="ORF">SETTUDRAFT_113410</name>
</gene>
<dbReference type="RefSeq" id="XP_008020724.1">
    <property type="nucleotide sequence ID" value="XM_008022533.1"/>
</dbReference>
<protein>
    <recommendedName>
        <fullName evidence="6 7">Glucose-methanol-choline oxidoreductase N-terminal domain-containing protein</fullName>
    </recommendedName>
</protein>
<dbReference type="InterPro" id="IPR036188">
    <property type="entry name" value="FAD/NAD-bd_sf"/>
</dbReference>
<dbReference type="PIRSF" id="PIRSF000137">
    <property type="entry name" value="Alcohol_oxidase"/>
    <property type="match status" value="1"/>
</dbReference>
<sequence>MSLILSGLLFLSSFVPRILDPQVLQDTNNEPNVNGQSFDYIIVGGGLTGLTVANRLSEDSSRTVLVIENGYLVDDITTRVPSFANSINAPLMYDITSAYDAGTGGTHPVWVGNVVGGGSVINGMAFDRASAADYDAWEQLGNTGWNFNSLLSYFKKSTTFTPPSASQAQNFGITYDASYYGNNGPIQASFPNFEYQDTKTIWASYRREGIPLPKEHASGNAVGAYWVPSSLQSQTQTRSHAKNGYYDPVKSRKNLVLITGKTVNEILFKSGLLTGYTANGVQFKSRKDGSVCQVFAKREVIMAAGSIFTPQILQLSGIGPASLLNSAGIQVKKNMAAVGANMQDHPNANMYFDLQNLAFPNPFSGANPSYNATAWSQYDTDKTGPLTQAHGNSLAFLSLQNITNKWNDIVQTVKSQNARSYLPPIYDNAALLNGFQKQRDIIAGLHASQDAAVGEFPMVPFGLAINALQRPLSRGTVTIDPNNKYAAPVVQFNSLQNPVDRQIIVEMVRWTRKHWQNPELAKFNPVELTPGPQAQTDDEIINDLVQNKALEASFAHMSGTCAMMPESCGGCVASDLTVYGVKGLSIVDASIIPLIPATHLQSTMYAVAEKAADIIKSRNGLNLLNILPIRTPPANPHPLVTLPSLNFPSFSNMFGSGRTWDR</sequence>
<dbReference type="GeneID" id="19395593"/>
<evidence type="ECO:0000256" key="2">
    <source>
        <dbReference type="PIRSR" id="PIRSR000137-1"/>
    </source>
</evidence>
<keyword evidence="5" id="KW-0732">Signal</keyword>
<feature type="active site" description="Proton donor" evidence="2">
    <location>
        <position position="556"/>
    </location>
</feature>
<comment type="similarity">
    <text evidence="1 4">Belongs to the GMC oxidoreductase family.</text>
</comment>
<comment type="cofactor">
    <cofactor evidence="3">
        <name>FAD</name>
        <dbReference type="ChEBI" id="CHEBI:57692"/>
    </cofactor>
</comment>
<dbReference type="eggNOG" id="KOG1238">
    <property type="taxonomic scope" value="Eukaryota"/>
</dbReference>
<evidence type="ECO:0000256" key="4">
    <source>
        <dbReference type="RuleBase" id="RU003968"/>
    </source>
</evidence>
<dbReference type="PANTHER" id="PTHR11552:SF115">
    <property type="entry name" value="DEHYDROGENASE XPTC-RELATED"/>
    <property type="match status" value="1"/>
</dbReference>
<dbReference type="PROSITE" id="PS00624">
    <property type="entry name" value="GMC_OXRED_2"/>
    <property type="match status" value="1"/>
</dbReference>
<dbReference type="HOGENOM" id="CLU_002865_6_1_1"/>
<organism evidence="8 9">
    <name type="scientific">Exserohilum turcicum (strain 28A)</name>
    <name type="common">Northern leaf blight fungus</name>
    <name type="synonym">Setosphaeria turcica</name>
    <dbReference type="NCBI Taxonomy" id="671987"/>
    <lineage>
        <taxon>Eukaryota</taxon>
        <taxon>Fungi</taxon>
        <taxon>Dikarya</taxon>
        <taxon>Ascomycota</taxon>
        <taxon>Pezizomycotina</taxon>
        <taxon>Dothideomycetes</taxon>
        <taxon>Pleosporomycetidae</taxon>
        <taxon>Pleosporales</taxon>
        <taxon>Pleosporineae</taxon>
        <taxon>Pleosporaceae</taxon>
        <taxon>Exserohilum</taxon>
    </lineage>
</organism>
<feature type="domain" description="Glucose-methanol-choline oxidoreductase N-terminal" evidence="7">
    <location>
        <begin position="305"/>
        <end position="319"/>
    </location>
</feature>
<dbReference type="GO" id="GO:0016614">
    <property type="term" value="F:oxidoreductase activity, acting on CH-OH group of donors"/>
    <property type="evidence" value="ECO:0007669"/>
    <property type="project" value="InterPro"/>
</dbReference>
<dbReference type="SUPFAM" id="SSF51905">
    <property type="entry name" value="FAD/NAD(P)-binding domain"/>
    <property type="match status" value="1"/>
</dbReference>
<evidence type="ECO:0000256" key="5">
    <source>
        <dbReference type="SAM" id="SignalP"/>
    </source>
</evidence>
<reference evidence="8 9" key="1">
    <citation type="journal article" date="2012" name="PLoS Pathog.">
        <title>Diverse lifestyles and strategies of plant pathogenesis encoded in the genomes of eighteen Dothideomycetes fungi.</title>
        <authorList>
            <person name="Ohm R.A."/>
            <person name="Feau N."/>
            <person name="Henrissat B."/>
            <person name="Schoch C.L."/>
            <person name="Horwitz B.A."/>
            <person name="Barry K.W."/>
            <person name="Condon B.J."/>
            <person name="Copeland A.C."/>
            <person name="Dhillon B."/>
            <person name="Glaser F."/>
            <person name="Hesse C.N."/>
            <person name="Kosti I."/>
            <person name="LaButti K."/>
            <person name="Lindquist E.A."/>
            <person name="Lucas S."/>
            <person name="Salamov A.A."/>
            <person name="Bradshaw R.E."/>
            <person name="Ciuffetti L."/>
            <person name="Hamelin R.C."/>
            <person name="Kema G.H.J."/>
            <person name="Lawrence C."/>
            <person name="Scott J.A."/>
            <person name="Spatafora J.W."/>
            <person name="Turgeon B.G."/>
            <person name="de Wit P.J.G.M."/>
            <person name="Zhong S."/>
            <person name="Goodwin S.B."/>
            <person name="Grigoriev I.V."/>
        </authorList>
    </citation>
    <scope>NUCLEOTIDE SEQUENCE [LARGE SCALE GENOMIC DNA]</scope>
    <source>
        <strain evidence="9">28A</strain>
    </source>
</reference>
<dbReference type="Gene3D" id="3.50.50.60">
    <property type="entry name" value="FAD/NAD(P)-binding domain"/>
    <property type="match status" value="1"/>
</dbReference>